<dbReference type="Pfam" id="PF04231">
    <property type="entry name" value="Endonuclease_1"/>
    <property type="match status" value="1"/>
</dbReference>
<dbReference type="InterPro" id="IPR036439">
    <property type="entry name" value="Dockerin_dom_sf"/>
</dbReference>
<dbReference type="InterPro" id="IPR007346">
    <property type="entry name" value="Endonuclease-I"/>
</dbReference>
<keyword evidence="3" id="KW-0378">Hydrolase</keyword>
<dbReference type="Proteomes" id="UP000541810">
    <property type="component" value="Unassembled WGS sequence"/>
</dbReference>
<dbReference type="GO" id="GO:0016787">
    <property type="term" value="F:hydrolase activity"/>
    <property type="evidence" value="ECO:0007669"/>
    <property type="project" value="UniProtKB-KW"/>
</dbReference>
<evidence type="ECO:0000256" key="3">
    <source>
        <dbReference type="ARBA" id="ARBA00022801"/>
    </source>
</evidence>
<dbReference type="PROSITE" id="PS00018">
    <property type="entry name" value="EF_HAND_1"/>
    <property type="match status" value="2"/>
</dbReference>
<keyword evidence="5" id="KW-0255">Endonuclease</keyword>
<dbReference type="InterPro" id="IPR044925">
    <property type="entry name" value="His-Me_finger_sf"/>
</dbReference>
<evidence type="ECO:0000256" key="2">
    <source>
        <dbReference type="ARBA" id="ARBA00022722"/>
    </source>
</evidence>
<dbReference type="SUPFAM" id="SSF54060">
    <property type="entry name" value="His-Me finger endonucleases"/>
    <property type="match status" value="1"/>
</dbReference>
<dbReference type="NCBIfam" id="TIGR02595">
    <property type="entry name" value="PEP_CTERM"/>
    <property type="match status" value="1"/>
</dbReference>
<sequence length="592" mass="62031">MAGPYDAPATYYDTATGTGSTLKSQLHNIIDGHTVFSYGDARTILQITDQDPNDSDRMLLVYDRTSLDVSAINPNGSIPGWDSGVSWNREHTWPRSRGVNSSGPDNSDLHQLRPSDNGINSDRGSLNFGGAFGSNGGSYGTVSDGGTFWYPGDADAGMIARQQFYMAVRYDGSDSDTQDLELSSGNPGSGLGNLDRLIEWHFAAPADDFELRRNDVIYDNYQGNRNPFVDRPEFVWSVFVDQQNDSRLSLGGTTVNSDGSSTLDLDLGQVFVGGAAPTSDTVALNKTGNDGTYYSVTTTGSVTSNITGRLNAFQTGTTGSETLQIGVNADASSAGAFGGTVTIDNLDVTTAGGTGRGDNDGDDVINVTYSVFDHATASFASDSVTKSLQIDFGTVDVGFNSGQVAEVFSLFNQESTVDFTSALSVGSWSEVAGDGSAFDFLAAFPIEGDLNAGDSRLQAALLDTTSAGVFSATYELEVGDALEAAGALTETLTLTLLAEVVSSVLAGDYNGNGVVDAADYTVWQDSFGSTVDLAADGNGNGVVDAADYTVWQDNFGSTSGGGSSVVIPEPGTVTLVLVSLMGMAGRRQRRQR</sequence>
<name>A0A7X0LKC1_9BACT</name>
<comment type="similarity">
    <text evidence="1">Belongs to the EndA/NucM nuclease family.</text>
</comment>
<evidence type="ECO:0000313" key="6">
    <source>
        <dbReference type="Proteomes" id="UP000541810"/>
    </source>
</evidence>
<evidence type="ECO:0000313" key="5">
    <source>
        <dbReference type="EMBL" id="MBB6429689.1"/>
    </source>
</evidence>
<dbReference type="EMBL" id="JACHGY010000001">
    <property type="protein sequence ID" value="MBB6429689.1"/>
    <property type="molecule type" value="Genomic_DNA"/>
</dbReference>
<dbReference type="InterPro" id="IPR013424">
    <property type="entry name" value="Ice-binding_C"/>
</dbReference>
<gene>
    <name evidence="5" type="ORF">HNQ40_001495</name>
</gene>
<keyword evidence="2" id="KW-0540">Nuclease</keyword>
<dbReference type="GO" id="GO:0004519">
    <property type="term" value="F:endonuclease activity"/>
    <property type="evidence" value="ECO:0007669"/>
    <property type="project" value="UniProtKB-KW"/>
</dbReference>
<dbReference type="GO" id="GO:0000272">
    <property type="term" value="P:polysaccharide catabolic process"/>
    <property type="evidence" value="ECO:0007669"/>
    <property type="project" value="InterPro"/>
</dbReference>
<proteinExistence type="inferred from homology"/>
<dbReference type="SUPFAM" id="SSF63446">
    <property type="entry name" value="Type I dockerin domain"/>
    <property type="match status" value="1"/>
</dbReference>
<feature type="region of interest" description="Disordered" evidence="4">
    <location>
        <begin position="92"/>
        <end position="124"/>
    </location>
</feature>
<accession>A0A7X0LKC1</accession>
<dbReference type="PANTHER" id="PTHR33607:SF2">
    <property type="entry name" value="ENDONUCLEASE-1"/>
    <property type="match status" value="1"/>
</dbReference>
<dbReference type="Gene3D" id="1.10.1330.10">
    <property type="entry name" value="Dockerin domain"/>
    <property type="match status" value="1"/>
</dbReference>
<organism evidence="5 6">
    <name type="scientific">Algisphaera agarilytica</name>
    <dbReference type="NCBI Taxonomy" id="1385975"/>
    <lineage>
        <taxon>Bacteria</taxon>
        <taxon>Pseudomonadati</taxon>
        <taxon>Planctomycetota</taxon>
        <taxon>Phycisphaerae</taxon>
        <taxon>Phycisphaerales</taxon>
        <taxon>Phycisphaeraceae</taxon>
        <taxon>Algisphaera</taxon>
    </lineage>
</organism>
<protein>
    <submittedName>
        <fullName evidence="5">Endonuclease I</fullName>
    </submittedName>
</protein>
<dbReference type="PANTHER" id="PTHR33607">
    <property type="entry name" value="ENDONUCLEASE-1"/>
    <property type="match status" value="1"/>
</dbReference>
<dbReference type="AlphaFoldDB" id="A0A7X0LKC1"/>
<comment type="caution">
    <text evidence="5">The sequence shown here is derived from an EMBL/GenBank/DDBJ whole genome shotgun (WGS) entry which is preliminary data.</text>
</comment>
<evidence type="ECO:0000256" key="4">
    <source>
        <dbReference type="SAM" id="MobiDB-lite"/>
    </source>
</evidence>
<dbReference type="InterPro" id="IPR018247">
    <property type="entry name" value="EF_Hand_1_Ca_BS"/>
</dbReference>
<evidence type="ECO:0000256" key="1">
    <source>
        <dbReference type="ARBA" id="ARBA00006429"/>
    </source>
</evidence>
<reference evidence="5 6" key="1">
    <citation type="submission" date="2020-08" db="EMBL/GenBank/DDBJ databases">
        <title>Genomic Encyclopedia of Type Strains, Phase IV (KMG-IV): sequencing the most valuable type-strain genomes for metagenomic binning, comparative biology and taxonomic classification.</title>
        <authorList>
            <person name="Goeker M."/>
        </authorList>
    </citation>
    <scope>NUCLEOTIDE SEQUENCE [LARGE SCALE GENOMIC DNA]</scope>
    <source>
        <strain evidence="5 6">DSM 103725</strain>
    </source>
</reference>
<dbReference type="RefSeq" id="WP_184677256.1">
    <property type="nucleotide sequence ID" value="NZ_JACHGY010000001.1"/>
</dbReference>
<keyword evidence="6" id="KW-1185">Reference proteome</keyword>